<dbReference type="Proteomes" id="UP000275078">
    <property type="component" value="Unassembled WGS sequence"/>
</dbReference>
<sequence>MASRYIDSETAFSNGPHETEFRFSFRLWTNENDNVAPTCAEAIAGIYISPTNDTSPLEIYFSPKCRPVHIEAIPPYRLDEISEERRKTTFKQYSDDELLTHLQKAAGSCYRLTIEYTQKSGVTSSYAIYFVLPYFAGEGMSWNPKALKIVDWASFGKKSTLPEHSKAKINPVGIVIGREVTPVDRLDGSNDGVQYGMSIWKGIMRGLYFTSS</sequence>
<accession>A0A3N4HUG0</accession>
<keyword evidence="2" id="KW-1185">Reference proteome</keyword>
<evidence type="ECO:0000313" key="1">
    <source>
        <dbReference type="EMBL" id="RPA75621.1"/>
    </source>
</evidence>
<organism evidence="1 2">
    <name type="scientific">Ascobolus immersus RN42</name>
    <dbReference type="NCBI Taxonomy" id="1160509"/>
    <lineage>
        <taxon>Eukaryota</taxon>
        <taxon>Fungi</taxon>
        <taxon>Dikarya</taxon>
        <taxon>Ascomycota</taxon>
        <taxon>Pezizomycotina</taxon>
        <taxon>Pezizomycetes</taxon>
        <taxon>Pezizales</taxon>
        <taxon>Ascobolaceae</taxon>
        <taxon>Ascobolus</taxon>
    </lineage>
</organism>
<dbReference type="AlphaFoldDB" id="A0A3N4HUG0"/>
<gene>
    <name evidence="1" type="ORF">BJ508DRAFT_331929</name>
</gene>
<reference evidence="1 2" key="1">
    <citation type="journal article" date="2018" name="Nat. Ecol. Evol.">
        <title>Pezizomycetes genomes reveal the molecular basis of ectomycorrhizal truffle lifestyle.</title>
        <authorList>
            <person name="Murat C."/>
            <person name="Payen T."/>
            <person name="Noel B."/>
            <person name="Kuo A."/>
            <person name="Morin E."/>
            <person name="Chen J."/>
            <person name="Kohler A."/>
            <person name="Krizsan K."/>
            <person name="Balestrini R."/>
            <person name="Da Silva C."/>
            <person name="Montanini B."/>
            <person name="Hainaut M."/>
            <person name="Levati E."/>
            <person name="Barry K.W."/>
            <person name="Belfiori B."/>
            <person name="Cichocki N."/>
            <person name="Clum A."/>
            <person name="Dockter R.B."/>
            <person name="Fauchery L."/>
            <person name="Guy J."/>
            <person name="Iotti M."/>
            <person name="Le Tacon F."/>
            <person name="Lindquist E.A."/>
            <person name="Lipzen A."/>
            <person name="Malagnac F."/>
            <person name="Mello A."/>
            <person name="Molinier V."/>
            <person name="Miyauchi S."/>
            <person name="Poulain J."/>
            <person name="Riccioni C."/>
            <person name="Rubini A."/>
            <person name="Sitrit Y."/>
            <person name="Splivallo R."/>
            <person name="Traeger S."/>
            <person name="Wang M."/>
            <person name="Zifcakova L."/>
            <person name="Wipf D."/>
            <person name="Zambonelli A."/>
            <person name="Paolocci F."/>
            <person name="Nowrousian M."/>
            <person name="Ottonello S."/>
            <person name="Baldrian P."/>
            <person name="Spatafora J.W."/>
            <person name="Henrissat B."/>
            <person name="Nagy L.G."/>
            <person name="Aury J.M."/>
            <person name="Wincker P."/>
            <person name="Grigoriev I.V."/>
            <person name="Bonfante P."/>
            <person name="Martin F.M."/>
        </authorList>
    </citation>
    <scope>NUCLEOTIDE SEQUENCE [LARGE SCALE GENOMIC DNA]</scope>
    <source>
        <strain evidence="1 2">RN42</strain>
    </source>
</reference>
<evidence type="ECO:0000313" key="2">
    <source>
        <dbReference type="Proteomes" id="UP000275078"/>
    </source>
</evidence>
<name>A0A3N4HUG0_ASCIM</name>
<dbReference type="EMBL" id="ML119760">
    <property type="protein sequence ID" value="RPA75621.1"/>
    <property type="molecule type" value="Genomic_DNA"/>
</dbReference>
<protein>
    <submittedName>
        <fullName evidence="1">Uncharacterized protein</fullName>
    </submittedName>
</protein>
<proteinExistence type="predicted"/>